<evidence type="ECO:0000256" key="4">
    <source>
        <dbReference type="SAM" id="MobiDB-lite"/>
    </source>
</evidence>
<protein>
    <submittedName>
        <fullName evidence="5">Uncharacterized protein</fullName>
    </submittedName>
</protein>
<dbReference type="OrthoDB" id="445896at2759"/>
<organism evidence="5 6">
    <name type="scientific">Pelagomonas calceolata</name>
    <dbReference type="NCBI Taxonomy" id="35677"/>
    <lineage>
        <taxon>Eukaryota</taxon>
        <taxon>Sar</taxon>
        <taxon>Stramenopiles</taxon>
        <taxon>Ochrophyta</taxon>
        <taxon>Pelagophyceae</taxon>
        <taxon>Pelagomonadales</taxon>
        <taxon>Pelagomonadaceae</taxon>
        <taxon>Pelagomonas</taxon>
    </lineage>
</organism>
<evidence type="ECO:0000256" key="2">
    <source>
        <dbReference type="ARBA" id="ARBA00023043"/>
    </source>
</evidence>
<accession>A0A8J2SA64</accession>
<dbReference type="PROSITE" id="PS50088">
    <property type="entry name" value="ANK_REPEAT"/>
    <property type="match status" value="1"/>
</dbReference>
<feature type="compositionally biased region" description="Pro residues" evidence="4">
    <location>
        <begin position="119"/>
        <end position="129"/>
    </location>
</feature>
<dbReference type="AlphaFoldDB" id="A0A8J2SA64"/>
<keyword evidence="1" id="KW-0677">Repeat</keyword>
<dbReference type="PROSITE" id="PS50297">
    <property type="entry name" value="ANK_REP_REGION"/>
    <property type="match status" value="1"/>
</dbReference>
<dbReference type="InterPro" id="IPR002110">
    <property type="entry name" value="Ankyrin_rpt"/>
</dbReference>
<feature type="region of interest" description="Disordered" evidence="4">
    <location>
        <begin position="298"/>
        <end position="358"/>
    </location>
</feature>
<dbReference type="GO" id="GO:0004842">
    <property type="term" value="F:ubiquitin-protein transferase activity"/>
    <property type="evidence" value="ECO:0007669"/>
    <property type="project" value="TreeGrafter"/>
</dbReference>
<dbReference type="SMART" id="SM00248">
    <property type="entry name" value="ANK"/>
    <property type="match status" value="1"/>
</dbReference>
<proteinExistence type="predicted"/>
<evidence type="ECO:0000313" key="6">
    <source>
        <dbReference type="Proteomes" id="UP000789595"/>
    </source>
</evidence>
<feature type="region of interest" description="Disordered" evidence="4">
    <location>
        <begin position="114"/>
        <end position="133"/>
    </location>
</feature>
<dbReference type="InterPro" id="IPR036770">
    <property type="entry name" value="Ankyrin_rpt-contain_sf"/>
</dbReference>
<feature type="repeat" description="ANK" evidence="3">
    <location>
        <begin position="183"/>
        <end position="215"/>
    </location>
</feature>
<dbReference type="Gene3D" id="1.25.40.20">
    <property type="entry name" value="Ankyrin repeat-containing domain"/>
    <property type="match status" value="1"/>
</dbReference>
<dbReference type="SUPFAM" id="SSF48403">
    <property type="entry name" value="Ankyrin repeat"/>
    <property type="match status" value="1"/>
</dbReference>
<dbReference type="Pfam" id="PF00023">
    <property type="entry name" value="Ank"/>
    <property type="match status" value="1"/>
</dbReference>
<dbReference type="PANTHER" id="PTHR24171:SF8">
    <property type="entry name" value="BRCA1-ASSOCIATED RING DOMAIN PROTEIN 1"/>
    <property type="match status" value="1"/>
</dbReference>
<feature type="compositionally biased region" description="Acidic residues" evidence="4">
    <location>
        <begin position="322"/>
        <end position="344"/>
    </location>
</feature>
<dbReference type="EMBL" id="CAKKNE010000001">
    <property type="protein sequence ID" value="CAH0366417.1"/>
    <property type="molecule type" value="Genomic_DNA"/>
</dbReference>
<sequence length="373" mass="39983">MAQPLILRVKRAREEDATPETLVVAAPPSKRRTLDQSLAALSTEQPQNVLHRFRKLENAPVSGYAEAAARKLALQALKDRKKRRRASEDAKPQETKRAALRAVDANGCLDLVLDDAEPKLPPPPPPPSPTKRNAVLSPMARRLDEAIVSACRVPYQPGALEAMINLVAENAHGSGANFMRPADGATPLHAAAFVGDAQACRALLSLGADPALADAHGLTPYALAKKRSGENCASLLEDALQNRDAAYDYYYLDAVKRGDSTEAGIALEKAVADALGQGAAVVPACGETWTECDGYVLDDGAASSDGEPDYDSNAEDAPANDYPDEDEDPWCREDDEVFDDSEDEGAPRFEAVQPAWAEDHPDCLATPCEVAQY</sequence>
<comment type="caution">
    <text evidence="5">The sequence shown here is derived from an EMBL/GenBank/DDBJ whole genome shotgun (WGS) entry which is preliminary data.</text>
</comment>
<name>A0A8J2SA64_9STRA</name>
<dbReference type="Proteomes" id="UP000789595">
    <property type="component" value="Unassembled WGS sequence"/>
</dbReference>
<dbReference type="GO" id="GO:0085020">
    <property type="term" value="P:protein K6-linked ubiquitination"/>
    <property type="evidence" value="ECO:0007669"/>
    <property type="project" value="TreeGrafter"/>
</dbReference>
<keyword evidence="6" id="KW-1185">Reference proteome</keyword>
<evidence type="ECO:0000256" key="3">
    <source>
        <dbReference type="PROSITE-ProRule" id="PRU00023"/>
    </source>
</evidence>
<keyword evidence="2 3" id="KW-0040">ANK repeat</keyword>
<dbReference type="PANTHER" id="PTHR24171">
    <property type="entry name" value="ANKYRIN REPEAT DOMAIN-CONTAINING PROTEIN 39-RELATED"/>
    <property type="match status" value="1"/>
</dbReference>
<reference evidence="5" key="1">
    <citation type="submission" date="2021-11" db="EMBL/GenBank/DDBJ databases">
        <authorList>
            <consortium name="Genoscope - CEA"/>
            <person name="William W."/>
        </authorList>
    </citation>
    <scope>NUCLEOTIDE SEQUENCE</scope>
</reference>
<evidence type="ECO:0000313" key="5">
    <source>
        <dbReference type="EMBL" id="CAH0366417.1"/>
    </source>
</evidence>
<gene>
    <name evidence="5" type="ORF">PECAL_1P29090</name>
</gene>
<evidence type="ECO:0000256" key="1">
    <source>
        <dbReference type="ARBA" id="ARBA00022737"/>
    </source>
</evidence>